<gene>
    <name evidence="2" type="ORF">EVAR_65100_1</name>
</gene>
<dbReference type="EMBL" id="BGZK01002153">
    <property type="protein sequence ID" value="GBP91236.1"/>
    <property type="molecule type" value="Genomic_DNA"/>
</dbReference>
<organism evidence="2 3">
    <name type="scientific">Eumeta variegata</name>
    <name type="common">Bagworm moth</name>
    <name type="synonym">Eumeta japonica</name>
    <dbReference type="NCBI Taxonomy" id="151549"/>
    <lineage>
        <taxon>Eukaryota</taxon>
        <taxon>Metazoa</taxon>
        <taxon>Ecdysozoa</taxon>
        <taxon>Arthropoda</taxon>
        <taxon>Hexapoda</taxon>
        <taxon>Insecta</taxon>
        <taxon>Pterygota</taxon>
        <taxon>Neoptera</taxon>
        <taxon>Endopterygota</taxon>
        <taxon>Lepidoptera</taxon>
        <taxon>Glossata</taxon>
        <taxon>Ditrysia</taxon>
        <taxon>Tineoidea</taxon>
        <taxon>Psychidae</taxon>
        <taxon>Oiketicinae</taxon>
        <taxon>Eumeta</taxon>
    </lineage>
</organism>
<accession>A0A4C1ZRV6</accession>
<evidence type="ECO:0000256" key="1">
    <source>
        <dbReference type="SAM" id="MobiDB-lite"/>
    </source>
</evidence>
<reference evidence="2 3" key="1">
    <citation type="journal article" date="2019" name="Commun. Biol.">
        <title>The bagworm genome reveals a unique fibroin gene that provides high tensile strength.</title>
        <authorList>
            <person name="Kono N."/>
            <person name="Nakamura H."/>
            <person name="Ohtoshi R."/>
            <person name="Tomita M."/>
            <person name="Numata K."/>
            <person name="Arakawa K."/>
        </authorList>
    </citation>
    <scope>NUCLEOTIDE SEQUENCE [LARGE SCALE GENOMIC DNA]</scope>
</reference>
<evidence type="ECO:0000313" key="3">
    <source>
        <dbReference type="Proteomes" id="UP000299102"/>
    </source>
</evidence>
<dbReference type="AlphaFoldDB" id="A0A4C1ZRV6"/>
<proteinExistence type="predicted"/>
<protein>
    <submittedName>
        <fullName evidence="2">Uncharacterized protein</fullName>
    </submittedName>
</protein>
<dbReference type="Proteomes" id="UP000299102">
    <property type="component" value="Unassembled WGS sequence"/>
</dbReference>
<feature type="region of interest" description="Disordered" evidence="1">
    <location>
        <begin position="112"/>
        <end position="142"/>
    </location>
</feature>
<keyword evidence="3" id="KW-1185">Reference proteome</keyword>
<sequence length="188" mass="22020">MPLRARVADTARVYAIVFLQRYRCRKGRSQYRSVRVLFYEKSPRGQILFIENISRLLRVTLISARRYIIGGVLCRLLAAIRWNFLVKSAPFTALTNPISGKGSLELRVRRKAAPSERGGRAARKLPRRGRRRRAGVSREGRHQPRAIYHDQSRALAWKKLERLYHFAKLCEFFMGIRNIEGETSRFRY</sequence>
<comment type="caution">
    <text evidence="2">The sequence shown here is derived from an EMBL/GenBank/DDBJ whole genome shotgun (WGS) entry which is preliminary data.</text>
</comment>
<evidence type="ECO:0000313" key="2">
    <source>
        <dbReference type="EMBL" id="GBP91236.1"/>
    </source>
</evidence>
<feature type="compositionally biased region" description="Basic residues" evidence="1">
    <location>
        <begin position="120"/>
        <end position="135"/>
    </location>
</feature>
<name>A0A4C1ZRV6_EUMVA</name>